<keyword evidence="2" id="KW-1133">Transmembrane helix</keyword>
<comment type="caution">
    <text evidence="3">The sequence shown here is derived from an EMBL/GenBank/DDBJ whole genome shotgun (WGS) entry which is preliminary data.</text>
</comment>
<evidence type="ECO:0000256" key="1">
    <source>
        <dbReference type="SAM" id="MobiDB-lite"/>
    </source>
</evidence>
<proteinExistence type="predicted"/>
<dbReference type="AlphaFoldDB" id="A0A428RQ02"/>
<dbReference type="EMBL" id="NKCL01000171">
    <property type="protein sequence ID" value="RSL79559.1"/>
    <property type="molecule type" value="Genomic_DNA"/>
</dbReference>
<evidence type="ECO:0000313" key="4">
    <source>
        <dbReference type="Proteomes" id="UP000287972"/>
    </source>
</evidence>
<feature type="transmembrane region" description="Helical" evidence="2">
    <location>
        <begin position="644"/>
        <end position="669"/>
    </location>
</feature>
<sequence length="840" mass="93208">MDDEKQVNILSNTGGSTESTMLETPPAINSHSTSTSARRHMGRLSSGRDVRRRLSRLVHPAMKRTEKLGDPLLMKTMLSPETALPKRGQEVKCTLQSIMEKLKPDSSGRPRPEFDSLEIYNVSRNTTKSLRKAEADRLRKVVQDPTTPVTMASCPYLEEMKTDSEGYRHLSLMSQTISTALSLCLLDNECVNAKFCARIANRERIDKLIQQARAASESEPVPPGVEGDDGMDKWLSAIFELVHYISAILARLISQTGDGKFWLENILATLVARTVKLKFLLVDIASNAQVSAANGQQTLEETKGVGGFSVTIGDDEEECEEALRIIDAQRKEGLSSDEEAEVAAFCVSQSKYQSGLNAALKYVLLSLRLSSLTALPATTYEMCLIVYEIGFEGFKTILFQDRDLEYSASSDRDVLNTAQSALIILNQVISQLDRKEPADTDETIIEWTYTGVDDPNGNVDYTQLRTEEIALRSLVNVVRVMVPVAFSSPILLANLTGFRTMMALTGDVKDVVRPFREGQFGAFYRLYTKAFDDEAKGRDILRLSQAFKSHSFSRCRLLADAKGKWRNNLLGAGEPEYMSAEALAKLTECSQRMDGWVVDETSVTIPCRRYVSTVVSSALALAGGGLAIGFTVGDRIEGVDPFNLATYAWVLAAFIVLVCKAILVEGWAWSDFLRWRVRCHSVSELVATTGMDEQVIIAKLLHEDCGDGILTTRGPFNSVFRNQAEDAGGFSIDRPAHPSTLILSGLGLLKVVTPRGHAIVCLDHRRGTVLTAVEHTASQDKRRLICEDADRHTKDNAVKHRTEWRSSPRPAKLRLTSTEDFKWKRVQGFYNFQDANVVFT</sequence>
<accession>A0A428RQ02</accession>
<reference evidence="3 4" key="1">
    <citation type="submission" date="2017-06" db="EMBL/GenBank/DDBJ databases">
        <title>Comparative genomic analysis of Ambrosia Fusariam Clade fungi.</title>
        <authorList>
            <person name="Stajich J.E."/>
            <person name="Carrillo J."/>
            <person name="Kijimoto T."/>
            <person name="Eskalen A."/>
            <person name="O'Donnell K."/>
            <person name="Kasson M."/>
        </authorList>
    </citation>
    <scope>NUCLEOTIDE SEQUENCE [LARGE SCALE GENOMIC DNA]</scope>
    <source>
        <strain evidence="3 4">NRRL62606</strain>
    </source>
</reference>
<keyword evidence="4" id="KW-1185">Reference proteome</keyword>
<keyword evidence="2" id="KW-0472">Membrane</keyword>
<organism evidence="3 4">
    <name type="scientific">Fusarium floridanum</name>
    <dbReference type="NCBI Taxonomy" id="1325733"/>
    <lineage>
        <taxon>Eukaryota</taxon>
        <taxon>Fungi</taxon>
        <taxon>Dikarya</taxon>
        <taxon>Ascomycota</taxon>
        <taxon>Pezizomycotina</taxon>
        <taxon>Sordariomycetes</taxon>
        <taxon>Hypocreomycetidae</taxon>
        <taxon>Hypocreales</taxon>
        <taxon>Nectriaceae</taxon>
        <taxon>Fusarium</taxon>
        <taxon>Fusarium solani species complex</taxon>
    </lineage>
</organism>
<gene>
    <name evidence="3" type="ORF">CEP51_007279</name>
</gene>
<evidence type="ECO:0000256" key="2">
    <source>
        <dbReference type="SAM" id="Phobius"/>
    </source>
</evidence>
<feature type="region of interest" description="Disordered" evidence="1">
    <location>
        <begin position="1"/>
        <end position="48"/>
    </location>
</feature>
<protein>
    <submittedName>
        <fullName evidence="3">Uncharacterized protein</fullName>
    </submittedName>
</protein>
<feature type="transmembrane region" description="Helical" evidence="2">
    <location>
        <begin position="610"/>
        <end position="632"/>
    </location>
</feature>
<keyword evidence="2" id="KW-0812">Transmembrane</keyword>
<feature type="compositionally biased region" description="Polar residues" evidence="1">
    <location>
        <begin position="8"/>
        <end position="36"/>
    </location>
</feature>
<evidence type="ECO:0000313" key="3">
    <source>
        <dbReference type="EMBL" id="RSL79559.1"/>
    </source>
</evidence>
<name>A0A428RQ02_9HYPO</name>
<dbReference type="Proteomes" id="UP000287972">
    <property type="component" value="Unassembled WGS sequence"/>
</dbReference>